<accession>G4SYS9</accession>
<evidence type="ECO:0000313" key="1">
    <source>
        <dbReference type="EMBL" id="CCE24376.1"/>
    </source>
</evidence>
<evidence type="ECO:0000313" key="2">
    <source>
        <dbReference type="Proteomes" id="UP000008315"/>
    </source>
</evidence>
<dbReference type="HOGENOM" id="CLU_3253896_0_0_6"/>
<keyword evidence="2" id="KW-1185">Reference proteome</keyword>
<dbReference type="KEGG" id="mah:MEALZ_2701"/>
<proteinExistence type="predicted"/>
<dbReference type="EMBL" id="FO082060">
    <property type="protein sequence ID" value="CCE24376.1"/>
    <property type="molecule type" value="Genomic_DNA"/>
</dbReference>
<evidence type="ECO:0008006" key="3">
    <source>
        <dbReference type="Google" id="ProtNLM"/>
    </source>
</evidence>
<name>G4SYS9_META2</name>
<reference evidence="2" key="1">
    <citation type="journal article" date="2012" name="J. Bacteriol.">
        <title>Genome sequence of the haloalkaliphilic methanotrophic bacterium Methylomicrobium alcaliphilum 20Z.</title>
        <authorList>
            <person name="Vuilleumier S."/>
            <person name="Khmelenina V.N."/>
            <person name="Bringel F."/>
            <person name="Reshetnikov A.S."/>
            <person name="Lajus A."/>
            <person name="Mangenot S."/>
            <person name="Rouy Z."/>
            <person name="Op den Camp H.J."/>
            <person name="Jetten M.S."/>
            <person name="Dispirito A.A."/>
            <person name="Dunfield P."/>
            <person name="Klotz M.G."/>
            <person name="Semrau J.D."/>
            <person name="Stein L.Y."/>
            <person name="Barbe V."/>
            <person name="Medigue C."/>
            <person name="Trotsenko Y.A."/>
            <person name="Kalyuzhnaya M.G."/>
        </authorList>
    </citation>
    <scope>NUCLEOTIDE SEQUENCE [LARGE SCALE GENOMIC DNA]</scope>
    <source>
        <strain evidence="2">DSM 19304 / NCIMB 14124 / VKM B-2133 / 20Z</strain>
    </source>
</reference>
<dbReference type="AlphaFoldDB" id="G4SYS9"/>
<dbReference type="Proteomes" id="UP000008315">
    <property type="component" value="Chromosome"/>
</dbReference>
<sequence length="42" mass="4610">MNPVKGSQKREIKRWSEQQIQQGSHLITDGLTAFNGVDAAGL</sequence>
<protein>
    <recommendedName>
        <fullName evidence="3">ISXO2-like transposase domain-containing protein</fullName>
    </recommendedName>
</protein>
<organism evidence="1 2">
    <name type="scientific">Methylotuvimicrobium alcaliphilum (strain DSM 19304 / NCIMB 14124 / VKM B-2133 / 20Z)</name>
    <name type="common">Methylomicrobium alcaliphilum</name>
    <dbReference type="NCBI Taxonomy" id="1091494"/>
    <lineage>
        <taxon>Bacteria</taxon>
        <taxon>Pseudomonadati</taxon>
        <taxon>Pseudomonadota</taxon>
        <taxon>Gammaproteobacteria</taxon>
        <taxon>Methylococcales</taxon>
        <taxon>Methylococcaceae</taxon>
        <taxon>Methylotuvimicrobium</taxon>
    </lineage>
</organism>
<dbReference type="PATRIC" id="fig|271065.3.peg.2771"/>
<gene>
    <name evidence="1" type="ordered locus">MEALZ_2701</name>
</gene>